<feature type="compositionally biased region" description="Basic and acidic residues" evidence="4">
    <location>
        <begin position="520"/>
        <end position="552"/>
    </location>
</feature>
<evidence type="ECO:0000256" key="3">
    <source>
        <dbReference type="ARBA" id="ARBA00023242"/>
    </source>
</evidence>
<protein>
    <recommendedName>
        <fullName evidence="5">WW domain-containing protein</fullName>
    </recommendedName>
</protein>
<accession>A0A9D3YXW1</accession>
<reference evidence="6" key="1">
    <citation type="journal article" date="2019" name="bioRxiv">
        <title>The Genome of the Zebra Mussel, Dreissena polymorpha: A Resource for Invasive Species Research.</title>
        <authorList>
            <person name="McCartney M.A."/>
            <person name="Auch B."/>
            <person name="Kono T."/>
            <person name="Mallez S."/>
            <person name="Zhang Y."/>
            <person name="Obille A."/>
            <person name="Becker A."/>
            <person name="Abrahante J.E."/>
            <person name="Garbe J."/>
            <person name="Badalamenti J.P."/>
            <person name="Herman A."/>
            <person name="Mangelson H."/>
            <person name="Liachko I."/>
            <person name="Sullivan S."/>
            <person name="Sone E.D."/>
            <person name="Koren S."/>
            <person name="Silverstein K.A.T."/>
            <person name="Beckman K.B."/>
            <person name="Gohl D.M."/>
        </authorList>
    </citation>
    <scope>NUCLEOTIDE SEQUENCE</scope>
    <source>
        <strain evidence="6">Duluth1</strain>
        <tissue evidence="6">Whole animal</tissue>
    </source>
</reference>
<dbReference type="CDD" id="cd00201">
    <property type="entry name" value="WW"/>
    <property type="match status" value="1"/>
</dbReference>
<evidence type="ECO:0000256" key="1">
    <source>
        <dbReference type="ARBA" id="ARBA00004123"/>
    </source>
</evidence>
<comment type="caution">
    <text evidence="6">The sequence shown here is derived from an EMBL/GenBank/DDBJ whole genome shotgun (WGS) entry which is preliminary data.</text>
</comment>
<name>A0A9D3YXW1_DREPO</name>
<feature type="compositionally biased region" description="Basic and acidic residues" evidence="4">
    <location>
        <begin position="249"/>
        <end position="259"/>
    </location>
</feature>
<feature type="compositionally biased region" description="Basic and acidic residues" evidence="4">
    <location>
        <begin position="112"/>
        <end position="126"/>
    </location>
</feature>
<proteinExistence type="predicted"/>
<feature type="compositionally biased region" description="Basic and acidic residues" evidence="4">
    <location>
        <begin position="9"/>
        <end position="22"/>
    </location>
</feature>
<evidence type="ECO:0000313" key="7">
    <source>
        <dbReference type="Proteomes" id="UP000828390"/>
    </source>
</evidence>
<feature type="compositionally biased region" description="Polar residues" evidence="4">
    <location>
        <begin position="553"/>
        <end position="567"/>
    </location>
</feature>
<keyword evidence="7" id="KW-1185">Reference proteome</keyword>
<dbReference type="PROSITE" id="PS01159">
    <property type="entry name" value="WW_DOMAIN_1"/>
    <property type="match status" value="1"/>
</dbReference>
<dbReference type="Gene3D" id="2.20.70.10">
    <property type="match status" value="1"/>
</dbReference>
<sequence length="712" mass="78430">MVMHARKFPRIDDGYADQREPHGYQATQYPSKAGYGNHGNHTERYDRSPDRTSPGSRTSPRYINKSSYVDRTKEKFERGSENSPGRKSSTLNNSDGRSNQANSGHVIPVIPDKGKNTGAAKDKNEVQKSAIRTYGDWSEHLSKGGKKYYYNLKTEVSQWEKPRDWNDASATRPERQSTESRASNDKHSKDGKLRHSSGGLEKREKHLGDLKHLVVDGNPKPDKLYLFEKLQQSQTKLQQTENSRSCKQTPEHKDRRTDDGVYCDHSNSKHNSSRSRRDSDGSRTMDSSRSVRQTSRNDCDDIDSPGSTPTSHISAGTPSHGSSLNIGINILQELGGGANSQDLTNKALQTLQKLQQALSRQIAAAQTSVSNQTSHSNSITASSPHHPGGHGLPVPDPSLLHANAHHSYHNPSPQGPHLVSMVASSTATTHLMSLHSHSDRSPYHQNYQNSSLSLSNLSTQNSSPHHPMVSMAMAASPMMTGTTTIPITHTGNQHRGNTVYGKFLGSQQQNMLSQTYVNKTTEDRGGGDTRAVEGGRGGDNRGTEGGEMEERSTCASPAPSDTSSQGTPVDLEMFSAANMAPQKENNHMANLAHYYNDQLVSHVTGWQGELVERQARLYHDESLRIGSLISSQVSVDLKRARSLVRVEEIQSTLHEQRNLFLAQQISELESLKPTLVVSSTFLPTSATSFQKEKNGSLDWWAGGRNNSSERNS</sequence>
<feature type="region of interest" description="Disordered" evidence="4">
    <location>
        <begin position="159"/>
        <end position="205"/>
    </location>
</feature>
<dbReference type="SUPFAM" id="SSF51045">
    <property type="entry name" value="WW domain"/>
    <property type="match status" value="1"/>
</dbReference>
<dbReference type="InterPro" id="IPR038867">
    <property type="entry name" value="WAC"/>
</dbReference>
<feature type="domain" description="WW" evidence="5">
    <location>
        <begin position="137"/>
        <end position="164"/>
    </location>
</feature>
<feature type="region of interest" description="Disordered" evidence="4">
    <location>
        <begin position="234"/>
        <end position="322"/>
    </location>
</feature>
<dbReference type="PANTHER" id="PTHR15911">
    <property type="entry name" value="WW DOMAIN-CONTAINING ADAPTER PROTEIN WITH COILED-COIL"/>
    <property type="match status" value="1"/>
</dbReference>
<dbReference type="GO" id="GO:0000993">
    <property type="term" value="F:RNA polymerase II complex binding"/>
    <property type="evidence" value="ECO:0007669"/>
    <property type="project" value="TreeGrafter"/>
</dbReference>
<feature type="compositionally biased region" description="Polar residues" evidence="4">
    <location>
        <begin position="305"/>
        <end position="322"/>
    </location>
</feature>
<dbReference type="GO" id="GO:1904263">
    <property type="term" value="P:positive regulation of TORC1 signaling"/>
    <property type="evidence" value="ECO:0007669"/>
    <property type="project" value="TreeGrafter"/>
</dbReference>
<dbReference type="AlphaFoldDB" id="A0A9D3YXW1"/>
<evidence type="ECO:0000313" key="6">
    <source>
        <dbReference type="EMBL" id="KAH3708307.1"/>
    </source>
</evidence>
<dbReference type="GO" id="GO:0006325">
    <property type="term" value="P:chromatin organization"/>
    <property type="evidence" value="ECO:0007669"/>
    <property type="project" value="UniProtKB-KW"/>
</dbReference>
<dbReference type="GO" id="GO:0005634">
    <property type="term" value="C:nucleus"/>
    <property type="evidence" value="ECO:0007669"/>
    <property type="project" value="UniProtKB-SubCell"/>
</dbReference>
<comment type="subcellular location">
    <subcellularLocation>
        <location evidence="1">Nucleus</location>
    </subcellularLocation>
</comment>
<feature type="compositionally biased region" description="Basic and acidic residues" evidence="4">
    <location>
        <begin position="68"/>
        <end position="80"/>
    </location>
</feature>
<feature type="compositionally biased region" description="Polar residues" evidence="4">
    <location>
        <begin position="51"/>
        <end position="67"/>
    </location>
</feature>
<dbReference type="SMART" id="SM00456">
    <property type="entry name" value="WW"/>
    <property type="match status" value="1"/>
</dbReference>
<dbReference type="PANTHER" id="PTHR15911:SF6">
    <property type="entry name" value="WW DOMAIN-CONTAINING ADAPTER PROTEIN WITH COILED-COIL"/>
    <property type="match status" value="1"/>
</dbReference>
<dbReference type="GO" id="GO:0003682">
    <property type="term" value="F:chromatin binding"/>
    <property type="evidence" value="ECO:0007669"/>
    <property type="project" value="TreeGrafter"/>
</dbReference>
<feature type="compositionally biased region" description="Basic and acidic residues" evidence="4">
    <location>
        <begin position="40"/>
        <end position="50"/>
    </location>
</feature>
<organism evidence="6 7">
    <name type="scientific">Dreissena polymorpha</name>
    <name type="common">Zebra mussel</name>
    <name type="synonym">Mytilus polymorpha</name>
    <dbReference type="NCBI Taxonomy" id="45954"/>
    <lineage>
        <taxon>Eukaryota</taxon>
        <taxon>Metazoa</taxon>
        <taxon>Spiralia</taxon>
        <taxon>Lophotrochozoa</taxon>
        <taxon>Mollusca</taxon>
        <taxon>Bivalvia</taxon>
        <taxon>Autobranchia</taxon>
        <taxon>Heteroconchia</taxon>
        <taxon>Euheterodonta</taxon>
        <taxon>Imparidentia</taxon>
        <taxon>Neoheterodontei</taxon>
        <taxon>Myida</taxon>
        <taxon>Dreissenoidea</taxon>
        <taxon>Dreissenidae</taxon>
        <taxon>Dreissena</taxon>
    </lineage>
</organism>
<feature type="compositionally biased region" description="Polar residues" evidence="4">
    <location>
        <begin position="365"/>
        <end position="383"/>
    </location>
</feature>
<dbReference type="Pfam" id="PF00397">
    <property type="entry name" value="WW"/>
    <property type="match status" value="1"/>
</dbReference>
<feature type="region of interest" description="Disordered" evidence="4">
    <location>
        <begin position="365"/>
        <end position="419"/>
    </location>
</feature>
<dbReference type="Proteomes" id="UP000828390">
    <property type="component" value="Unassembled WGS sequence"/>
</dbReference>
<evidence type="ECO:0000256" key="4">
    <source>
        <dbReference type="SAM" id="MobiDB-lite"/>
    </source>
</evidence>
<reference evidence="6" key="2">
    <citation type="submission" date="2020-11" db="EMBL/GenBank/DDBJ databases">
        <authorList>
            <person name="McCartney M.A."/>
            <person name="Auch B."/>
            <person name="Kono T."/>
            <person name="Mallez S."/>
            <person name="Becker A."/>
            <person name="Gohl D.M."/>
            <person name="Silverstein K.A.T."/>
            <person name="Koren S."/>
            <person name="Bechman K.B."/>
            <person name="Herman A."/>
            <person name="Abrahante J.E."/>
            <person name="Garbe J."/>
        </authorList>
    </citation>
    <scope>NUCLEOTIDE SEQUENCE</scope>
    <source>
        <strain evidence="6">Duluth1</strain>
        <tissue evidence="6">Whole animal</tissue>
    </source>
</reference>
<feature type="compositionally biased region" description="Basic and acidic residues" evidence="4">
    <location>
        <begin position="159"/>
        <end position="193"/>
    </location>
</feature>
<gene>
    <name evidence="6" type="ORF">DPMN_067754</name>
</gene>
<dbReference type="PROSITE" id="PS50020">
    <property type="entry name" value="WW_DOMAIN_2"/>
    <property type="match status" value="1"/>
</dbReference>
<evidence type="ECO:0000256" key="2">
    <source>
        <dbReference type="ARBA" id="ARBA00022853"/>
    </source>
</evidence>
<dbReference type="EMBL" id="JAIWYP010000014">
    <property type="protein sequence ID" value="KAH3708307.1"/>
    <property type="molecule type" value="Genomic_DNA"/>
</dbReference>
<feature type="compositionally biased region" description="Polar residues" evidence="4">
    <location>
        <begin position="81"/>
        <end position="103"/>
    </location>
</feature>
<feature type="region of interest" description="Disordered" evidence="4">
    <location>
        <begin position="518"/>
        <end position="567"/>
    </location>
</feature>
<evidence type="ECO:0000259" key="5">
    <source>
        <dbReference type="PROSITE" id="PS50020"/>
    </source>
</evidence>
<dbReference type="GO" id="GO:0010506">
    <property type="term" value="P:regulation of autophagy"/>
    <property type="evidence" value="ECO:0007669"/>
    <property type="project" value="TreeGrafter"/>
</dbReference>
<dbReference type="InterPro" id="IPR001202">
    <property type="entry name" value="WW_dom"/>
</dbReference>
<dbReference type="InterPro" id="IPR036020">
    <property type="entry name" value="WW_dom_sf"/>
</dbReference>
<keyword evidence="3" id="KW-0539">Nucleus</keyword>
<feature type="region of interest" description="Disordered" evidence="4">
    <location>
        <begin position="1"/>
        <end position="142"/>
    </location>
</feature>
<keyword evidence="2" id="KW-0156">Chromatin regulator</keyword>